<evidence type="ECO:0000313" key="1">
    <source>
        <dbReference type="EMBL" id="AYP69295.1"/>
    </source>
</evidence>
<reference evidence="2" key="1">
    <citation type="submission" date="2018-09" db="EMBL/GenBank/DDBJ databases">
        <title>Complete genome of Klebsiella pneumoniae phage Pylas.</title>
        <authorList>
            <person name="Powell J.E."/>
            <person name="Lessor L."/>
            <person name="O'Leary C.J."/>
            <person name="Liu M."/>
        </authorList>
    </citation>
    <scope>NUCLEOTIDE SEQUENCE [LARGE SCALE GENOMIC DNA]</scope>
</reference>
<gene>
    <name evidence="1" type="ORF">Pylas_041</name>
</gene>
<sequence length="61" mass="6764">MKSNPVLSKTNLSLVSNVSKSPIAWDVFRIPSTLIIRTKKTHVAKIARNQGYRVIPVFGKG</sequence>
<accession>A0A3G3BYJ9</accession>
<proteinExistence type="predicted"/>
<dbReference type="Proteomes" id="UP000278488">
    <property type="component" value="Segment"/>
</dbReference>
<protein>
    <submittedName>
        <fullName evidence="1">Uncharacterized protein</fullName>
    </submittedName>
</protein>
<evidence type="ECO:0000313" key="2">
    <source>
        <dbReference type="Proteomes" id="UP000278488"/>
    </source>
</evidence>
<keyword evidence="2" id="KW-1185">Reference proteome</keyword>
<dbReference type="EMBL" id="MH899585">
    <property type="protein sequence ID" value="AYP69295.1"/>
    <property type="molecule type" value="Genomic_DNA"/>
</dbReference>
<organism evidence="1 2">
    <name type="scientific">Klebsiella phage Pylas</name>
    <dbReference type="NCBI Taxonomy" id="2419682"/>
    <lineage>
        <taxon>Viruses</taxon>
        <taxon>Duplodnaviria</taxon>
        <taxon>Heunggongvirae</taxon>
        <taxon>Uroviricota</taxon>
        <taxon>Caudoviricetes</taxon>
        <taxon>Schitoviridae</taxon>
        <taxon>Humphriesvirinae</taxon>
        <taxon>Pylasvirus</taxon>
        <taxon>Pylasvirus pylas</taxon>
    </lineage>
</organism>
<name>A0A3G3BYJ9_9CAUD</name>